<comment type="caution">
    <text evidence="2">The sequence shown here is derived from an EMBL/GenBank/DDBJ whole genome shotgun (WGS) entry which is preliminary data.</text>
</comment>
<dbReference type="Pfam" id="PF21837">
    <property type="entry name" value="DUF6896"/>
    <property type="match status" value="1"/>
</dbReference>
<accession>A0AA42UM90</accession>
<sequence length="132" mass="15294">MGQINKDSVFRFVELQCQLVLEFMRTHPDVKDLTWLLDFPKAGEVFVDGDKWRFIRHGSGLRFEKKACQSCWVVDVHKCFDDPRIIDDWRLLKFFESSGECMDESQVSLLLNEMCLGGHLLDQGGGQYLFVG</sequence>
<organism evidence="2 3">
    <name type="scientific">Pseudomonas mosselii</name>
    <dbReference type="NCBI Taxonomy" id="78327"/>
    <lineage>
        <taxon>Bacteria</taxon>
        <taxon>Pseudomonadati</taxon>
        <taxon>Pseudomonadota</taxon>
        <taxon>Gammaproteobacteria</taxon>
        <taxon>Pseudomonadales</taxon>
        <taxon>Pseudomonadaceae</taxon>
        <taxon>Pseudomonas</taxon>
    </lineage>
</organism>
<name>A0AA42UM90_9PSED</name>
<evidence type="ECO:0000313" key="3">
    <source>
        <dbReference type="Proteomes" id="UP001160882"/>
    </source>
</evidence>
<dbReference type="Proteomes" id="UP001160882">
    <property type="component" value="Unassembled WGS sequence"/>
</dbReference>
<dbReference type="AlphaFoldDB" id="A0AA42UM90"/>
<dbReference type="RefSeq" id="WP_280082253.1">
    <property type="nucleotide sequence ID" value="NZ_JAOCGG010000026.1"/>
</dbReference>
<dbReference type="EMBL" id="JAOCGG010000026">
    <property type="protein sequence ID" value="MDH1631392.1"/>
    <property type="molecule type" value="Genomic_DNA"/>
</dbReference>
<reference evidence="2" key="1">
    <citation type="submission" date="2022-09" db="EMBL/GenBank/DDBJ databases">
        <title>Intensive care unit water sources are persistently colonized with multi-drug resistant bacteria and are the site of extensive horizontal gene transfer of antibiotic resistance genes.</title>
        <authorList>
            <person name="Diorio-Toth L."/>
        </authorList>
    </citation>
    <scope>NUCLEOTIDE SEQUENCE</scope>
    <source>
        <strain evidence="2">GD03782</strain>
    </source>
</reference>
<feature type="domain" description="DUF6896" evidence="1">
    <location>
        <begin position="9"/>
        <end position="120"/>
    </location>
</feature>
<protein>
    <recommendedName>
        <fullName evidence="1">DUF6896 domain-containing protein</fullName>
    </recommendedName>
</protein>
<dbReference type="InterPro" id="IPR054191">
    <property type="entry name" value="DUF6896"/>
</dbReference>
<gene>
    <name evidence="2" type="ORF">N5I14_14185</name>
</gene>
<proteinExistence type="predicted"/>
<evidence type="ECO:0000259" key="1">
    <source>
        <dbReference type="Pfam" id="PF21837"/>
    </source>
</evidence>
<evidence type="ECO:0000313" key="2">
    <source>
        <dbReference type="EMBL" id="MDH1631392.1"/>
    </source>
</evidence>